<organism evidence="1 2">
    <name type="scientific">Penstemon smallii</name>
    <dbReference type="NCBI Taxonomy" id="265156"/>
    <lineage>
        <taxon>Eukaryota</taxon>
        <taxon>Viridiplantae</taxon>
        <taxon>Streptophyta</taxon>
        <taxon>Embryophyta</taxon>
        <taxon>Tracheophyta</taxon>
        <taxon>Spermatophyta</taxon>
        <taxon>Magnoliopsida</taxon>
        <taxon>eudicotyledons</taxon>
        <taxon>Gunneridae</taxon>
        <taxon>Pentapetalae</taxon>
        <taxon>asterids</taxon>
        <taxon>lamiids</taxon>
        <taxon>Lamiales</taxon>
        <taxon>Plantaginaceae</taxon>
        <taxon>Cheloneae</taxon>
        <taxon>Penstemon</taxon>
    </lineage>
</organism>
<keyword evidence="2" id="KW-1185">Reference proteome</keyword>
<dbReference type="Proteomes" id="UP001634393">
    <property type="component" value="Unassembled WGS sequence"/>
</dbReference>
<comment type="caution">
    <text evidence="1">The sequence shown here is derived from an EMBL/GenBank/DDBJ whole genome shotgun (WGS) entry which is preliminary data.</text>
</comment>
<evidence type="ECO:0000313" key="2">
    <source>
        <dbReference type="Proteomes" id="UP001634393"/>
    </source>
</evidence>
<evidence type="ECO:0000313" key="1">
    <source>
        <dbReference type="EMBL" id="KAL3820239.1"/>
    </source>
</evidence>
<sequence length="88" mass="10125">MEFALELEPAASEIFLPLCILVLSLSCFSHFRYIVPTFGVIVKSCCFAVLEYRSLFILLICKQCHEYVVDDSHNFFWCGALFDLIFST</sequence>
<dbReference type="AlphaFoldDB" id="A0ABD3S6Y4"/>
<name>A0ABD3S6Y4_9LAMI</name>
<proteinExistence type="predicted"/>
<reference evidence="1 2" key="1">
    <citation type="submission" date="2024-12" db="EMBL/GenBank/DDBJ databases">
        <title>The unique morphological basis and parallel evolutionary history of personate flowers in Penstemon.</title>
        <authorList>
            <person name="Depatie T.H."/>
            <person name="Wessinger C.A."/>
        </authorList>
    </citation>
    <scope>NUCLEOTIDE SEQUENCE [LARGE SCALE GENOMIC DNA]</scope>
    <source>
        <strain evidence="1">WTNN_2</strain>
        <tissue evidence="1">Leaf</tissue>
    </source>
</reference>
<protein>
    <submittedName>
        <fullName evidence="1">Uncharacterized protein</fullName>
    </submittedName>
</protein>
<accession>A0ABD3S6Y4</accession>
<gene>
    <name evidence="1" type="ORF">ACJIZ3_006144</name>
</gene>
<dbReference type="EMBL" id="JBJXBP010000007">
    <property type="protein sequence ID" value="KAL3820239.1"/>
    <property type="molecule type" value="Genomic_DNA"/>
</dbReference>